<gene>
    <name evidence="1" type="ORF">DSW25_04275</name>
</gene>
<comment type="caution">
    <text evidence="1">The sequence shown here is derived from an EMBL/GenBank/DDBJ whole genome shotgun (WGS) entry which is preliminary data.</text>
</comment>
<dbReference type="STRING" id="1300350.Z948_189"/>
<name>A0A073IEI5_9RHOB</name>
<keyword evidence="2" id="KW-1185">Reference proteome</keyword>
<dbReference type="Proteomes" id="UP000027734">
    <property type="component" value="Unassembled WGS sequence"/>
</dbReference>
<accession>A0A073IEI5</accession>
<evidence type="ECO:0000313" key="1">
    <source>
        <dbReference type="EMBL" id="KEJ87960.1"/>
    </source>
</evidence>
<proteinExistence type="predicted"/>
<evidence type="ECO:0000313" key="2">
    <source>
        <dbReference type="Proteomes" id="UP000027734"/>
    </source>
</evidence>
<organism evidence="1 2">
    <name type="scientific">Sulfitobacter donghicola DSW-25 = KCTC 12864 = JCM 14565</name>
    <dbReference type="NCBI Taxonomy" id="1300350"/>
    <lineage>
        <taxon>Bacteria</taxon>
        <taxon>Pseudomonadati</taxon>
        <taxon>Pseudomonadota</taxon>
        <taxon>Alphaproteobacteria</taxon>
        <taxon>Rhodobacterales</taxon>
        <taxon>Roseobacteraceae</taxon>
        <taxon>Sulfitobacter</taxon>
    </lineage>
</organism>
<reference evidence="1 2" key="1">
    <citation type="submission" date="2014-01" db="EMBL/GenBank/DDBJ databases">
        <title>Sulfitobacter donghicola JCM 14565 Genome Sequencing.</title>
        <authorList>
            <person name="Lai Q."/>
            <person name="Hong Z."/>
        </authorList>
    </citation>
    <scope>NUCLEOTIDE SEQUENCE [LARGE SCALE GENOMIC DNA]</scope>
    <source>
        <strain evidence="1 2">JCM 14565</strain>
    </source>
</reference>
<dbReference type="AlphaFoldDB" id="A0A073IEI5"/>
<dbReference type="EMBL" id="JAMC01000011">
    <property type="protein sequence ID" value="KEJ87960.1"/>
    <property type="molecule type" value="Genomic_DNA"/>
</dbReference>
<sequence>MPFTSLNLGMVGAIARLNVKDIYIFLFNSFISVGWAEKNFDTDH</sequence>
<protein>
    <submittedName>
        <fullName evidence="1">Uncharacterized protein</fullName>
    </submittedName>
</protein>